<keyword evidence="3" id="KW-1185">Reference proteome</keyword>
<dbReference type="SUPFAM" id="SSF55729">
    <property type="entry name" value="Acyl-CoA N-acyltransferases (Nat)"/>
    <property type="match status" value="1"/>
</dbReference>
<feature type="domain" description="N-acetyltransferase" evidence="1">
    <location>
        <begin position="9"/>
        <end position="167"/>
    </location>
</feature>
<sequence>MQIIETERLRLREIVENDAPFILELLTDPSFLENIGDRGVSDLASAVHYVRNGPRASYARHGYGLWLVELKETGEALGMSGLVRRDTLPAPDIGYAFLPRYWSKGYAVEACTAVRDHAIRTLGLPRLLAIVSPGNEASVKVLARIGLHFQAIVNLGEEDLQLFALDA</sequence>
<accession>A0ABP9L0B6</accession>
<dbReference type="Pfam" id="PF13302">
    <property type="entry name" value="Acetyltransf_3"/>
    <property type="match status" value="1"/>
</dbReference>
<dbReference type="InterPro" id="IPR000182">
    <property type="entry name" value="GNAT_dom"/>
</dbReference>
<evidence type="ECO:0000313" key="2">
    <source>
        <dbReference type="EMBL" id="GAA5067785.1"/>
    </source>
</evidence>
<organism evidence="2 3">
    <name type="scientific">Lysobacter panacisoli</name>
    <dbReference type="NCBI Taxonomy" id="1255263"/>
    <lineage>
        <taxon>Bacteria</taxon>
        <taxon>Pseudomonadati</taxon>
        <taxon>Pseudomonadota</taxon>
        <taxon>Gammaproteobacteria</taxon>
        <taxon>Lysobacterales</taxon>
        <taxon>Lysobacteraceae</taxon>
        <taxon>Lysobacter</taxon>
    </lineage>
</organism>
<gene>
    <name evidence="2" type="ORF">GCM10025759_02800</name>
</gene>
<evidence type="ECO:0000313" key="3">
    <source>
        <dbReference type="Proteomes" id="UP001501083"/>
    </source>
</evidence>
<dbReference type="Gene3D" id="3.40.630.30">
    <property type="match status" value="1"/>
</dbReference>
<dbReference type="EMBL" id="BAABKY010000001">
    <property type="protein sequence ID" value="GAA5067785.1"/>
    <property type="molecule type" value="Genomic_DNA"/>
</dbReference>
<dbReference type="PANTHER" id="PTHR43792">
    <property type="entry name" value="GNAT FAMILY, PUTATIVE (AFU_ORTHOLOGUE AFUA_3G00765)-RELATED-RELATED"/>
    <property type="match status" value="1"/>
</dbReference>
<dbReference type="PANTHER" id="PTHR43792:SF1">
    <property type="entry name" value="N-ACETYLTRANSFERASE DOMAIN-CONTAINING PROTEIN"/>
    <property type="match status" value="1"/>
</dbReference>
<reference evidence="3" key="1">
    <citation type="journal article" date="2019" name="Int. J. Syst. Evol. Microbiol.">
        <title>The Global Catalogue of Microorganisms (GCM) 10K type strain sequencing project: providing services to taxonomists for standard genome sequencing and annotation.</title>
        <authorList>
            <consortium name="The Broad Institute Genomics Platform"/>
            <consortium name="The Broad Institute Genome Sequencing Center for Infectious Disease"/>
            <person name="Wu L."/>
            <person name="Ma J."/>
        </authorList>
    </citation>
    <scope>NUCLEOTIDE SEQUENCE [LARGE SCALE GENOMIC DNA]</scope>
    <source>
        <strain evidence="3">JCM 19212</strain>
    </source>
</reference>
<dbReference type="PROSITE" id="PS51186">
    <property type="entry name" value="GNAT"/>
    <property type="match status" value="1"/>
</dbReference>
<dbReference type="RefSeq" id="WP_158983186.1">
    <property type="nucleotide sequence ID" value="NZ_BAABKY010000001.1"/>
</dbReference>
<dbReference type="InterPro" id="IPR016181">
    <property type="entry name" value="Acyl_CoA_acyltransferase"/>
</dbReference>
<name>A0ABP9L0B6_9GAMM</name>
<evidence type="ECO:0000259" key="1">
    <source>
        <dbReference type="PROSITE" id="PS51186"/>
    </source>
</evidence>
<comment type="caution">
    <text evidence="2">The sequence shown here is derived from an EMBL/GenBank/DDBJ whole genome shotgun (WGS) entry which is preliminary data.</text>
</comment>
<dbReference type="Proteomes" id="UP001501083">
    <property type="component" value="Unassembled WGS sequence"/>
</dbReference>
<dbReference type="InterPro" id="IPR051531">
    <property type="entry name" value="N-acetyltransferase"/>
</dbReference>
<proteinExistence type="predicted"/>
<protein>
    <submittedName>
        <fullName evidence="2">GNAT family N-acetyltransferase</fullName>
    </submittedName>
</protein>